<organism evidence="3 4">
    <name type="scientific">Mizuhopecten yessoensis</name>
    <name type="common">Japanese scallop</name>
    <name type="synonym">Patinopecten yessoensis</name>
    <dbReference type="NCBI Taxonomy" id="6573"/>
    <lineage>
        <taxon>Eukaryota</taxon>
        <taxon>Metazoa</taxon>
        <taxon>Spiralia</taxon>
        <taxon>Lophotrochozoa</taxon>
        <taxon>Mollusca</taxon>
        <taxon>Bivalvia</taxon>
        <taxon>Autobranchia</taxon>
        <taxon>Pteriomorphia</taxon>
        <taxon>Pectinida</taxon>
        <taxon>Pectinoidea</taxon>
        <taxon>Pectinidae</taxon>
        <taxon>Mizuhopecten</taxon>
    </lineage>
</organism>
<dbReference type="Proteomes" id="UP000242188">
    <property type="component" value="Unassembled WGS sequence"/>
</dbReference>
<gene>
    <name evidence="3" type="ORF">KP79_PYT22219</name>
</gene>
<dbReference type="PANTHER" id="PTHR19324:SF33">
    <property type="entry name" value="MUCIN-5AC"/>
    <property type="match status" value="1"/>
</dbReference>
<evidence type="ECO:0000313" key="3">
    <source>
        <dbReference type="EMBL" id="OWF35016.1"/>
    </source>
</evidence>
<feature type="signal peptide" evidence="1">
    <location>
        <begin position="1"/>
        <end position="22"/>
    </location>
</feature>
<comment type="caution">
    <text evidence="3">The sequence shown here is derived from an EMBL/GenBank/DDBJ whole genome shotgun (WGS) entry which is preliminary data.</text>
</comment>
<evidence type="ECO:0000259" key="2">
    <source>
        <dbReference type="PROSITE" id="PS51412"/>
    </source>
</evidence>
<keyword evidence="4" id="KW-1185">Reference proteome</keyword>
<dbReference type="EMBL" id="NEDP02076744">
    <property type="protein sequence ID" value="OWF35016.1"/>
    <property type="molecule type" value="Genomic_DNA"/>
</dbReference>
<sequence length="590" mass="65741">MGFIPGVLLCVFLTFSLVDSHARRQFVQNGGVTSGVANSTHPSGMYPFPNQIQPQIHHPNVIHFIGAGYDLLKGNPDGGFWDKAGDDPGLKITQKIFYVTQSLTGTPPQIELEHRDSCFKSHEYNLIYNTKSYQDRLREAVTSSGYKAIAVQTARHNYIFQDYTSFCNMGHARLKLHLAQSAHMSVTNEFAAATCQLPTTYDQDAYVKFIQEWGTHVITEVEVGKKLTYRYQTTLSQYINFIVNNASDEISIGGPMNGFDASLGVDMESFKYRNEYRALVGKYHDTLGAGDMMYNDEIELVLLTLDGALKPEVWTNFEYYVQQGVCSQEQGTSLSKWRANILKALAVYPRVVGASTPTDSPLAIPITWPSGTYGLPKPISDCPGHFNWTEGYRKENTETTNPNNTWSADNHFAGALTPSSITFDFCMKPLANQSPYSINWTKGDYCIYKYGSCPFGFMAGTIHFDDENTNNQNSLGGDYPDGTYSMDTTYSYCCRSDGSYVNPIILPTDKPFYLFKNKRGCQHVHGMVAKEEYVRLDNEDMPTSSYGQSSAGYGPHPAVDIVRYHDTTSTLHFCYYSKAAGGPGQGPLVG</sequence>
<dbReference type="InterPro" id="IPR020864">
    <property type="entry name" value="MACPF"/>
</dbReference>
<feature type="chain" id="PRO_5013007442" description="MACPF domain-containing protein" evidence="1">
    <location>
        <begin position="23"/>
        <end position="590"/>
    </location>
</feature>
<protein>
    <recommendedName>
        <fullName evidence="2">MACPF domain-containing protein</fullName>
    </recommendedName>
</protein>
<dbReference type="Pfam" id="PF16977">
    <property type="entry name" value="ApeC"/>
    <property type="match status" value="1"/>
</dbReference>
<evidence type="ECO:0000256" key="1">
    <source>
        <dbReference type="SAM" id="SignalP"/>
    </source>
</evidence>
<dbReference type="OrthoDB" id="5954510at2759"/>
<accession>A0A210PEY7</accession>
<evidence type="ECO:0000313" key="4">
    <source>
        <dbReference type="Proteomes" id="UP000242188"/>
    </source>
</evidence>
<dbReference type="PROSITE" id="PS51412">
    <property type="entry name" value="MACPF_2"/>
    <property type="match status" value="1"/>
</dbReference>
<dbReference type="PANTHER" id="PTHR19324">
    <property type="entry name" value="PERFORIN-LIKE PROTEIN 1"/>
    <property type="match status" value="1"/>
</dbReference>
<dbReference type="InterPro" id="IPR031569">
    <property type="entry name" value="ApeC"/>
</dbReference>
<reference evidence="3 4" key="1">
    <citation type="journal article" date="2017" name="Nat. Ecol. Evol.">
        <title>Scallop genome provides insights into evolution of bilaterian karyotype and development.</title>
        <authorList>
            <person name="Wang S."/>
            <person name="Zhang J."/>
            <person name="Jiao W."/>
            <person name="Li J."/>
            <person name="Xun X."/>
            <person name="Sun Y."/>
            <person name="Guo X."/>
            <person name="Huan P."/>
            <person name="Dong B."/>
            <person name="Zhang L."/>
            <person name="Hu X."/>
            <person name="Sun X."/>
            <person name="Wang J."/>
            <person name="Zhao C."/>
            <person name="Wang Y."/>
            <person name="Wang D."/>
            <person name="Huang X."/>
            <person name="Wang R."/>
            <person name="Lv J."/>
            <person name="Li Y."/>
            <person name="Zhang Z."/>
            <person name="Liu B."/>
            <person name="Lu W."/>
            <person name="Hui Y."/>
            <person name="Liang J."/>
            <person name="Zhou Z."/>
            <person name="Hou R."/>
            <person name="Li X."/>
            <person name="Liu Y."/>
            <person name="Li H."/>
            <person name="Ning X."/>
            <person name="Lin Y."/>
            <person name="Zhao L."/>
            <person name="Xing Q."/>
            <person name="Dou J."/>
            <person name="Li Y."/>
            <person name="Mao J."/>
            <person name="Guo H."/>
            <person name="Dou H."/>
            <person name="Li T."/>
            <person name="Mu C."/>
            <person name="Jiang W."/>
            <person name="Fu Q."/>
            <person name="Fu X."/>
            <person name="Miao Y."/>
            <person name="Liu J."/>
            <person name="Yu Q."/>
            <person name="Li R."/>
            <person name="Liao H."/>
            <person name="Li X."/>
            <person name="Kong Y."/>
            <person name="Jiang Z."/>
            <person name="Chourrout D."/>
            <person name="Li R."/>
            <person name="Bao Z."/>
        </authorList>
    </citation>
    <scope>NUCLEOTIDE SEQUENCE [LARGE SCALE GENOMIC DNA]</scope>
    <source>
        <strain evidence="3 4">PY_sf001</strain>
    </source>
</reference>
<feature type="domain" description="MACPF" evidence="2">
    <location>
        <begin position="48"/>
        <end position="396"/>
    </location>
</feature>
<proteinExistence type="predicted"/>
<name>A0A210PEY7_MIZYE</name>
<dbReference type="AlphaFoldDB" id="A0A210PEY7"/>
<dbReference type="Pfam" id="PF01823">
    <property type="entry name" value="MACPF"/>
    <property type="match status" value="1"/>
</dbReference>
<keyword evidence="1" id="KW-0732">Signal</keyword>